<dbReference type="AlphaFoldDB" id="A0A1D3SM69"/>
<dbReference type="VEuPathDB" id="PlasmoDB:PmUG01_11017700"/>
<evidence type="ECO:0000313" key="2">
    <source>
        <dbReference type="Proteomes" id="UP000219813"/>
    </source>
</evidence>
<dbReference type="EMBL" id="LT594632">
    <property type="protein sequence ID" value="SCO92926.1"/>
    <property type="molecule type" value="Genomic_DNA"/>
</dbReference>
<dbReference type="OrthoDB" id="392563at2759"/>
<reference evidence="1 2" key="1">
    <citation type="submission" date="2016-06" db="EMBL/GenBank/DDBJ databases">
        <authorList>
            <consortium name="Pathogen Informatics"/>
        </authorList>
    </citation>
    <scope>NUCLEOTIDE SEQUENCE [LARGE SCALE GENOMIC DNA]</scope>
</reference>
<keyword evidence="2" id="KW-1185">Reference proteome</keyword>
<accession>A0A1D3SM69</accession>
<proteinExistence type="predicted"/>
<dbReference type="GeneID" id="39869637"/>
<protein>
    <submittedName>
        <fullName evidence="1">Uncharacterized protein</fullName>
    </submittedName>
</protein>
<gene>
    <name evidence="1" type="primary">PmUG01_11017700</name>
    <name evidence="1" type="ORF">PMUG01_11017700</name>
</gene>
<dbReference type="RefSeq" id="XP_028862366.1">
    <property type="nucleotide sequence ID" value="XM_029005815.1"/>
</dbReference>
<evidence type="ECO:0000313" key="1">
    <source>
        <dbReference type="EMBL" id="SCO92926.1"/>
    </source>
</evidence>
<organism evidence="1 2">
    <name type="scientific">Plasmodium malariae</name>
    <dbReference type="NCBI Taxonomy" id="5858"/>
    <lineage>
        <taxon>Eukaryota</taxon>
        <taxon>Sar</taxon>
        <taxon>Alveolata</taxon>
        <taxon>Apicomplexa</taxon>
        <taxon>Aconoidasida</taxon>
        <taxon>Haemosporida</taxon>
        <taxon>Plasmodiidae</taxon>
        <taxon>Plasmodium</taxon>
        <taxon>Plasmodium (Plasmodium)</taxon>
    </lineage>
</organism>
<dbReference type="KEGG" id="pmal:PMUG01_11017700"/>
<name>A0A1D3SM69_PLAMA</name>
<dbReference type="Proteomes" id="UP000219813">
    <property type="component" value="Chromosome 11"/>
</dbReference>
<sequence>MQKIMLKRFGNKKKYLLSKSENRFIYVHSTSVVTDTLKGKRDTVRGSETIRDSNTKTRGREKEVGIILHKPWYIVNYCKVNELINILNLYIKLKNDNIELLKNISMNLLMNKEKLRYSDIIILLKKFSIIKCKNYYLFCYFKDVLMDNLHLLTCDNLIDVYFSFTRLNYFHYNFFLLIEKQLFHNFQNLDLKKVVYLIQCFNKKKIISKNYLTILLYSISKNVNNFNTFQLSVIFSFFKNFNINNSLLINSLIHNFNQNVNLTDEPKHVAVFYNFLSYVSKKCKKSYQYYEKERELIGKIKKFKLYYDEDDNMCGDKPSKQQERLEQSSTTSAIAIEKEILRKDGDIEEYNHGERKLKEKEKKKSIECEIIKKKILHFEHKYLVKNDELDELKEQTSSLKENCYNFSLIYSVKNALKNIEMITKKKIKYMPIESLCIISSASSNIDKNKILLEKIAEEVGKQSTKLTPQLVSFLLLSFSKASHKHGSLIYYSLQFFYKYHNFFNFNQVGLLCKGLVNFSIKENEFVSMLNEFILKNRYICTNVCNEGETWNNRKDGGENGYSDKNEYLNYDRNNTTHGEKDIEKLFYEIEKNIHKKVDNVGRRNYEDQFMNLKRVYMEKEVGENNKFYDNDSKKDCNNYDNVMYTKFVNFSFIDYENIKKNNYYANNLYNIKIDTPIYINNIIYILEYYAFNLVSINEILNFFCDIFLKGNLSYILYSRIFYSFYLLQYGEEKVYKLINKFNNYQPLYQVMYKEKHIMRLMQSLIYFYENRKMENGISDIYFFILPKNYFSFIFNFSKYVLTFLFIKNNSYVLHKFLVHIKHMSMWKTDCIFLHKPNNLY</sequence>
<dbReference type="OMA" id="LNYFHYN"/>